<dbReference type="Proteomes" id="UP000694892">
    <property type="component" value="Chromosome 8S"/>
</dbReference>
<name>A0A974H5F0_XENLA</name>
<evidence type="ECO:0000256" key="1">
    <source>
        <dbReference type="SAM" id="MobiDB-lite"/>
    </source>
</evidence>
<accession>A0A974H5F0</accession>
<dbReference type="EMBL" id="CM004481">
    <property type="protein sequence ID" value="OCT65524.1"/>
    <property type="molecule type" value="Genomic_DNA"/>
</dbReference>
<evidence type="ECO:0000313" key="2">
    <source>
        <dbReference type="EMBL" id="OCT65524.1"/>
    </source>
</evidence>
<proteinExistence type="predicted"/>
<protein>
    <submittedName>
        <fullName evidence="2">Uncharacterized protein</fullName>
    </submittedName>
</protein>
<dbReference type="AlphaFoldDB" id="A0A974H5F0"/>
<feature type="region of interest" description="Disordered" evidence="1">
    <location>
        <begin position="148"/>
        <end position="180"/>
    </location>
</feature>
<feature type="compositionally biased region" description="Basic and acidic residues" evidence="1">
    <location>
        <begin position="155"/>
        <end position="164"/>
    </location>
</feature>
<sequence>MEENLEPEDLLNNNKEVFQQEMFAKQKSTAAVLGVSSVTQIQHSFTDDPKLEDNDLENNQDTYTIQFNNETVRSEDQQSCVVLCEKSKTLDCELNVLCGNYLLNIQGILMDQEETSRLEAYSGKRQEDYATLEGDNILTVLEKSTEMGLDDYDDKENLDREDHNGFLPDSSSHDRLDPRKERHRYVSDRLDVDVLQLLETNLQKQKLVDIKEELVDMHINIERPHTKSFKGLKNIPQVQDIVLEEPELENTGNSFEEGSKTPLEIDSDDSCNNYAMEMCLIESLQYDLMSKTNKIDKQEIFQRTMTNVNNVPSSDDGTLVLDADLKCEHDECAQKSSTDDLKLSEEQTILHTTEGHLTILEPVTLEKSLQPCSKLTNQTVDTKACIQQTDSNPCQCPSSVALELNQPETEQYIENYSDVTAQHGSDLKTGQPEGSCDDKDVLCPFNEEPFLVDDSSSITESHSVDLFDGVEETLSLRRVSSSAASETHLSDQPFLAAGELSTLHMDLEANMLAVLEKTHTVDCRSSHLQAEAELRNECQSLSKEATELLSMINQLCIGRKYLCKTHNCTVSVRKWLFCPESRADVCPEGSSLLPKEGSQWEKFHTGLQEGPGNL</sequence>
<organism evidence="2 3">
    <name type="scientific">Xenopus laevis</name>
    <name type="common">African clawed frog</name>
    <dbReference type="NCBI Taxonomy" id="8355"/>
    <lineage>
        <taxon>Eukaryota</taxon>
        <taxon>Metazoa</taxon>
        <taxon>Chordata</taxon>
        <taxon>Craniata</taxon>
        <taxon>Vertebrata</taxon>
        <taxon>Euteleostomi</taxon>
        <taxon>Amphibia</taxon>
        <taxon>Batrachia</taxon>
        <taxon>Anura</taxon>
        <taxon>Pipoidea</taxon>
        <taxon>Pipidae</taxon>
        <taxon>Xenopodinae</taxon>
        <taxon>Xenopus</taxon>
        <taxon>Xenopus</taxon>
    </lineage>
</organism>
<evidence type="ECO:0000313" key="3">
    <source>
        <dbReference type="Proteomes" id="UP000694892"/>
    </source>
</evidence>
<feature type="compositionally biased region" description="Basic and acidic residues" evidence="1">
    <location>
        <begin position="171"/>
        <end position="180"/>
    </location>
</feature>
<reference evidence="3" key="1">
    <citation type="journal article" date="2016" name="Nature">
        <title>Genome evolution in the allotetraploid frog Xenopus laevis.</title>
        <authorList>
            <person name="Session A.M."/>
            <person name="Uno Y."/>
            <person name="Kwon T."/>
            <person name="Chapman J.A."/>
            <person name="Toyoda A."/>
            <person name="Takahashi S."/>
            <person name="Fukui A."/>
            <person name="Hikosaka A."/>
            <person name="Suzuki A."/>
            <person name="Kondo M."/>
            <person name="van Heeringen S.J."/>
            <person name="Quigley I."/>
            <person name="Heinz S."/>
            <person name="Ogino H."/>
            <person name="Ochi H."/>
            <person name="Hellsten U."/>
            <person name="Lyons J.B."/>
            <person name="Simakov O."/>
            <person name="Putnam N."/>
            <person name="Stites J."/>
            <person name="Kuroki Y."/>
            <person name="Tanaka T."/>
            <person name="Michiue T."/>
            <person name="Watanabe M."/>
            <person name="Bogdanovic O."/>
            <person name="Lister R."/>
            <person name="Georgiou G."/>
            <person name="Paranjpe S.S."/>
            <person name="van Kruijsbergen I."/>
            <person name="Shu S."/>
            <person name="Carlson J."/>
            <person name="Kinoshita T."/>
            <person name="Ohta Y."/>
            <person name="Mawaribuchi S."/>
            <person name="Jenkins J."/>
            <person name="Grimwood J."/>
            <person name="Schmutz J."/>
            <person name="Mitros T."/>
            <person name="Mozaffari S.V."/>
            <person name="Suzuki Y."/>
            <person name="Haramoto Y."/>
            <person name="Yamamoto T.S."/>
            <person name="Takagi C."/>
            <person name="Heald R."/>
            <person name="Miller K."/>
            <person name="Haudenschild C."/>
            <person name="Kitzman J."/>
            <person name="Nakayama T."/>
            <person name="Izutsu Y."/>
            <person name="Robert J."/>
            <person name="Fortriede J."/>
            <person name="Burns K."/>
            <person name="Lotay V."/>
            <person name="Karimi K."/>
            <person name="Yasuoka Y."/>
            <person name="Dichmann D.S."/>
            <person name="Flajnik M.F."/>
            <person name="Houston D.W."/>
            <person name="Shendure J."/>
            <person name="DuPasquier L."/>
            <person name="Vize P.D."/>
            <person name="Zorn A.M."/>
            <person name="Ito M."/>
            <person name="Marcotte E.M."/>
            <person name="Wallingford J.B."/>
            <person name="Ito Y."/>
            <person name="Asashima M."/>
            <person name="Ueno N."/>
            <person name="Matsuda Y."/>
            <person name="Veenstra G.J."/>
            <person name="Fujiyama A."/>
            <person name="Harland R.M."/>
            <person name="Taira M."/>
            <person name="Rokhsar D.S."/>
        </authorList>
    </citation>
    <scope>NUCLEOTIDE SEQUENCE [LARGE SCALE GENOMIC DNA]</scope>
    <source>
        <strain evidence="3">J</strain>
    </source>
</reference>
<gene>
    <name evidence="2" type="ORF">XELAEV_18041762mg</name>
</gene>